<dbReference type="Proteomes" id="UP000095767">
    <property type="component" value="Unassembled WGS sequence"/>
</dbReference>
<gene>
    <name evidence="1" type="ORF">BAE44_0006664</name>
</gene>
<dbReference type="PANTHER" id="PTHR35828">
    <property type="entry name" value="OS08G0203800 PROTEIN-RELATED"/>
    <property type="match status" value="1"/>
</dbReference>
<dbReference type="EMBL" id="LWDX02021537">
    <property type="protein sequence ID" value="OEL32317.1"/>
    <property type="molecule type" value="Genomic_DNA"/>
</dbReference>
<proteinExistence type="predicted"/>
<organism evidence="1 2">
    <name type="scientific">Dichanthelium oligosanthes</name>
    <dbReference type="NCBI Taxonomy" id="888268"/>
    <lineage>
        <taxon>Eukaryota</taxon>
        <taxon>Viridiplantae</taxon>
        <taxon>Streptophyta</taxon>
        <taxon>Embryophyta</taxon>
        <taxon>Tracheophyta</taxon>
        <taxon>Spermatophyta</taxon>
        <taxon>Magnoliopsida</taxon>
        <taxon>Liliopsida</taxon>
        <taxon>Poales</taxon>
        <taxon>Poaceae</taxon>
        <taxon>PACMAD clade</taxon>
        <taxon>Panicoideae</taxon>
        <taxon>Panicodae</taxon>
        <taxon>Paniceae</taxon>
        <taxon>Dichantheliinae</taxon>
        <taxon>Dichanthelium</taxon>
    </lineage>
</organism>
<evidence type="ECO:0000313" key="2">
    <source>
        <dbReference type="Proteomes" id="UP000095767"/>
    </source>
</evidence>
<keyword evidence="2" id="KW-1185">Reference proteome</keyword>
<dbReference type="PANTHER" id="PTHR35828:SF22">
    <property type="entry name" value="OS10G0103633 PROTEIN"/>
    <property type="match status" value="1"/>
</dbReference>
<dbReference type="AlphaFoldDB" id="A0A1E5W4N9"/>
<evidence type="ECO:0000313" key="1">
    <source>
        <dbReference type="EMBL" id="OEL32317.1"/>
    </source>
</evidence>
<name>A0A1E5W4N9_9POAL</name>
<reference evidence="1 2" key="1">
    <citation type="submission" date="2016-09" db="EMBL/GenBank/DDBJ databases">
        <title>The draft genome of Dichanthelium oligosanthes: A C3 panicoid grass species.</title>
        <authorList>
            <person name="Studer A.J."/>
            <person name="Schnable J.C."/>
            <person name="Brutnell T.P."/>
        </authorList>
    </citation>
    <scope>NUCLEOTIDE SEQUENCE [LARGE SCALE GENOMIC DNA]</scope>
    <source>
        <strain evidence="2">cv. Kellogg 1175</strain>
        <tissue evidence="1">Leaf</tissue>
    </source>
</reference>
<accession>A0A1E5W4N9</accession>
<sequence length="221" mass="24367">MPPRKRRRTSTPRSKAFSVVHPRTPAAKSFAKNHLGPFVKCSAAGLLKQYEIVTSHGGLVLLERREINGRRRSERRSDLCVYHPMTGDRAFFPFPPDIRRDALNGAVHTYVVVTAADGIGCHFMLLAADMTSLLDCSTTVGVQTASSDASGQWGPVKYVDHHGGQLFCLVDTYNSAVVLRGVVHWLMHCDDDVLTYDVVTGTARTIGVPYGLRPPKSRYSL</sequence>
<evidence type="ECO:0008006" key="3">
    <source>
        <dbReference type="Google" id="ProtNLM"/>
    </source>
</evidence>
<protein>
    <recommendedName>
        <fullName evidence="3">DUF1618 domain-containing protein</fullName>
    </recommendedName>
</protein>
<dbReference type="OrthoDB" id="692303at2759"/>
<comment type="caution">
    <text evidence="1">The sequence shown here is derived from an EMBL/GenBank/DDBJ whole genome shotgun (WGS) entry which is preliminary data.</text>
</comment>